<evidence type="ECO:0008006" key="6">
    <source>
        <dbReference type="Google" id="ProtNLM"/>
    </source>
</evidence>
<dbReference type="AlphaFoldDB" id="C9LYE3"/>
<gene>
    <name evidence="2" type="ordered locus">Selsp_0220</name>
    <name evidence="3" type="ORF">SELSPUOL_02503</name>
</gene>
<dbReference type="EMBL" id="ACKP02000052">
    <property type="protein sequence ID" value="EEX76116.1"/>
    <property type="molecule type" value="Genomic_DNA"/>
</dbReference>
<evidence type="ECO:0000313" key="5">
    <source>
        <dbReference type="Proteomes" id="UP000011124"/>
    </source>
</evidence>
<protein>
    <recommendedName>
        <fullName evidence="6">DUF2939 domain-containing protein</fullName>
    </recommendedName>
</protein>
<name>C9LYE3_SELS3</name>
<dbReference type="HOGENOM" id="CLU_064732_0_0_9"/>
<keyword evidence="1" id="KW-0812">Transmembrane</keyword>
<dbReference type="STRING" id="546271.Selsp_0220"/>
<organism evidence="3 4">
    <name type="scientific">Selenomonas sputigena (strain ATCC 35185 / DSM 20758 / CCUG 44933 / VPI D19B-28)</name>
    <dbReference type="NCBI Taxonomy" id="546271"/>
    <lineage>
        <taxon>Bacteria</taxon>
        <taxon>Bacillati</taxon>
        <taxon>Bacillota</taxon>
        <taxon>Negativicutes</taxon>
        <taxon>Selenomonadales</taxon>
        <taxon>Selenomonadaceae</taxon>
        <taxon>Selenomonas</taxon>
    </lineage>
</organism>
<feature type="transmembrane region" description="Helical" evidence="1">
    <location>
        <begin position="21"/>
        <end position="42"/>
    </location>
</feature>
<dbReference type="KEGG" id="ssg:Selsp_0220"/>
<dbReference type="Proteomes" id="UP000003505">
    <property type="component" value="Unassembled WGS sequence"/>
</dbReference>
<evidence type="ECO:0000313" key="3">
    <source>
        <dbReference type="EMBL" id="EEX76116.1"/>
    </source>
</evidence>
<keyword evidence="5" id="KW-1185">Reference proteome</keyword>
<keyword evidence="1" id="KW-1133">Transmembrane helix</keyword>
<accession>C9LYE3</accession>
<evidence type="ECO:0000256" key="1">
    <source>
        <dbReference type="SAM" id="Phobius"/>
    </source>
</evidence>
<dbReference type="Proteomes" id="UP000011124">
    <property type="component" value="Chromosome"/>
</dbReference>
<dbReference type="eggNOG" id="ENOG502ZTCV">
    <property type="taxonomic scope" value="Bacteria"/>
</dbReference>
<keyword evidence="1" id="KW-0472">Membrane</keyword>
<evidence type="ECO:0000313" key="2">
    <source>
        <dbReference type="EMBL" id="AEB99197.1"/>
    </source>
</evidence>
<dbReference type="OrthoDB" id="1662944at2"/>
<proteinExistence type="predicted"/>
<reference evidence="3 4" key="1">
    <citation type="submission" date="2009-09" db="EMBL/GenBank/DDBJ databases">
        <authorList>
            <person name="Weinstock G."/>
            <person name="Sodergren E."/>
            <person name="Clifton S."/>
            <person name="Fulton L."/>
            <person name="Fulton B."/>
            <person name="Courtney L."/>
            <person name="Fronick C."/>
            <person name="Harrison M."/>
            <person name="Strong C."/>
            <person name="Farmer C."/>
            <person name="Delahaunty K."/>
            <person name="Markovic C."/>
            <person name="Hall O."/>
            <person name="Minx P."/>
            <person name="Tomlinson C."/>
            <person name="Mitreva M."/>
            <person name="Nelson J."/>
            <person name="Hou S."/>
            <person name="Wollam A."/>
            <person name="Pepin K.H."/>
            <person name="Johnson M."/>
            <person name="Bhonagiri V."/>
            <person name="Nash W.E."/>
            <person name="Warren W."/>
            <person name="Chinwalla A."/>
            <person name="Mardis E.R."/>
            <person name="Wilson R.K."/>
        </authorList>
    </citation>
    <scope>NUCLEOTIDE SEQUENCE [LARGE SCALE GENOMIC DNA]</scope>
    <source>
        <strain evidence="3">ATCC 35185</strain>
        <strain evidence="4">ATCC 35185 / DSM 20758 / VPI D19B-28</strain>
    </source>
</reference>
<dbReference type="RefSeq" id="WP_006193868.1">
    <property type="nucleotide sequence ID" value="NC_015437.1"/>
</dbReference>
<dbReference type="EMBL" id="CP002637">
    <property type="protein sequence ID" value="AEB99197.1"/>
    <property type="molecule type" value="Genomic_DNA"/>
</dbReference>
<reference evidence="2 5" key="2">
    <citation type="submission" date="2011-04" db="EMBL/GenBank/DDBJ databases">
        <title>The complete genome of Selenomonas sputigena DSM 20758.</title>
        <authorList>
            <consortium name="US DOE Joint Genome Institute (JGI-PGF)"/>
            <person name="Lucas S."/>
            <person name="Copeland A."/>
            <person name="Lapidus A."/>
            <person name="Bruce D."/>
            <person name="Goodwin L."/>
            <person name="Pitluck S."/>
            <person name="Peters L."/>
            <person name="Kyrpides N."/>
            <person name="Mavromatis K."/>
            <person name="Ivanova N."/>
            <person name="Ovchinnikova G."/>
            <person name="Teshima H."/>
            <person name="Detter J.C."/>
            <person name="Tapia R."/>
            <person name="Han C."/>
            <person name="Land M."/>
            <person name="Hauser L."/>
            <person name="Markowitz V."/>
            <person name="Cheng J.-F."/>
            <person name="Hugenholtz P."/>
            <person name="Woyke T."/>
            <person name="Wu D."/>
            <person name="Gronow S."/>
            <person name="Wellnitz S."/>
            <person name="Schneider S."/>
            <person name="Klenk H.-P."/>
            <person name="Eisen J.A."/>
        </authorList>
    </citation>
    <scope>NUCLEOTIDE SEQUENCE [LARGE SCALE GENOMIC DNA]</scope>
    <source>
        <strain evidence="2">ATCC 35185</strain>
        <strain evidence="5">ATCC 35185 / DSM 20758 / VPI D19B-28</strain>
    </source>
</reference>
<evidence type="ECO:0000313" key="4">
    <source>
        <dbReference type="Proteomes" id="UP000003505"/>
    </source>
</evidence>
<sequence length="368" mass="41854">MDDYTWRLQLRARKISSYNRTLTMLVIIFFALAVGSVLWYFFIHARSPEYALAEIQEAAEKHDAEKFERYVNVSLSMGRIYDDLTRSLFAADTSLTSDERTEAVRFYQLIKPQVTAGMRTTLTGRIETGEWQKPGGLLQGRQLRIDFENLFERSLLKNITIVGLDSIDRDGATATAHVKAKDELTGTELTLLLAMEQAGDGHWQVSYIKNYRDCLDRLTPLLEKDVASYLEASAPIVEQYNKRFAKEQQRFSALTDMPWDGTGLLSSAQKDGLKKLIRTEIIPTLKERQQKLSALSVPPGARYLSQLRAESTELSITAWEHFANALETDDFAEFDTAETVHKEALDIEMRLEDLLHHAALCSHPPEMP</sequence>